<sequence>MKKIIFVVATIFSFAVLFTACKETKKEEAKEEVQMESHEGHDHDAMASKTYQCPMDCEKGKTYAEEGSCPVCKMDLKEKAANMEHAEGCKCKEAGECTCPEGKCTCQEKDEVACTKCEPGKCTCKDEVANLESAKSKCKPGACSCKA</sequence>
<reference evidence="4" key="1">
    <citation type="submission" date="2016-10" db="EMBL/GenBank/DDBJ databases">
        <authorList>
            <person name="Varghese N."/>
            <person name="Submissions S."/>
        </authorList>
    </citation>
    <scope>NUCLEOTIDE SEQUENCE [LARGE SCALE GENOMIC DNA]</scope>
    <source>
        <strain evidence="4">DSM 24450</strain>
    </source>
</reference>
<keyword evidence="1" id="KW-0732">Signal</keyword>
<evidence type="ECO:0000259" key="2">
    <source>
        <dbReference type="Pfam" id="PF19335"/>
    </source>
</evidence>
<dbReference type="InterPro" id="IPR045800">
    <property type="entry name" value="HMBD"/>
</dbReference>
<protein>
    <recommendedName>
        <fullName evidence="2">Heavy metal binding domain-containing protein</fullName>
    </recommendedName>
</protein>
<keyword evidence="4" id="KW-1185">Reference proteome</keyword>
<proteinExistence type="predicted"/>
<dbReference type="Pfam" id="PF19335">
    <property type="entry name" value="HMBD"/>
    <property type="match status" value="1"/>
</dbReference>
<evidence type="ECO:0000313" key="3">
    <source>
        <dbReference type="EMBL" id="SFS52255.1"/>
    </source>
</evidence>
<feature type="signal peptide" evidence="1">
    <location>
        <begin position="1"/>
        <end position="19"/>
    </location>
</feature>
<dbReference type="EMBL" id="FOZP01000004">
    <property type="protein sequence ID" value="SFS52255.1"/>
    <property type="molecule type" value="Genomic_DNA"/>
</dbReference>
<gene>
    <name evidence="3" type="ORF">SAMN04488006_1809</name>
</gene>
<dbReference type="STRING" id="593133.SAMN04488006_1809"/>
<evidence type="ECO:0000313" key="4">
    <source>
        <dbReference type="Proteomes" id="UP000199312"/>
    </source>
</evidence>
<dbReference type="RefSeq" id="WP_090225108.1">
    <property type="nucleotide sequence ID" value="NZ_FOZP01000004.1"/>
</dbReference>
<feature type="domain" description="Heavy metal binding" evidence="2">
    <location>
        <begin position="51"/>
        <end position="79"/>
    </location>
</feature>
<feature type="chain" id="PRO_5011757107" description="Heavy metal binding domain-containing protein" evidence="1">
    <location>
        <begin position="20"/>
        <end position="147"/>
    </location>
</feature>
<dbReference type="Proteomes" id="UP000199312">
    <property type="component" value="Unassembled WGS sequence"/>
</dbReference>
<evidence type="ECO:0000256" key="1">
    <source>
        <dbReference type="SAM" id="SignalP"/>
    </source>
</evidence>
<dbReference type="GO" id="GO:0046872">
    <property type="term" value="F:metal ion binding"/>
    <property type="evidence" value="ECO:0007669"/>
    <property type="project" value="InterPro"/>
</dbReference>
<name>A0A1I6QIS5_9FLAO</name>
<accession>A0A1I6QIS5</accession>
<organism evidence="3 4">
    <name type="scientific">Lutibacter maritimus</name>
    <dbReference type="NCBI Taxonomy" id="593133"/>
    <lineage>
        <taxon>Bacteria</taxon>
        <taxon>Pseudomonadati</taxon>
        <taxon>Bacteroidota</taxon>
        <taxon>Flavobacteriia</taxon>
        <taxon>Flavobacteriales</taxon>
        <taxon>Flavobacteriaceae</taxon>
        <taxon>Lutibacter</taxon>
    </lineage>
</organism>
<dbReference type="AlphaFoldDB" id="A0A1I6QIS5"/>
<dbReference type="PROSITE" id="PS51257">
    <property type="entry name" value="PROKAR_LIPOPROTEIN"/>
    <property type="match status" value="1"/>
</dbReference>